<feature type="transmembrane region" description="Helical" evidence="1">
    <location>
        <begin position="6"/>
        <end position="26"/>
    </location>
</feature>
<gene>
    <name evidence="2" type="ORF">TNCT_121721</name>
</gene>
<evidence type="ECO:0000313" key="3">
    <source>
        <dbReference type="Proteomes" id="UP000887116"/>
    </source>
</evidence>
<accession>A0A8X6KEX1</accession>
<keyword evidence="3" id="KW-1185">Reference proteome</keyword>
<keyword evidence="1" id="KW-0472">Membrane</keyword>
<keyword evidence="1" id="KW-0812">Transmembrane</keyword>
<keyword evidence="1" id="KW-1133">Transmembrane helix</keyword>
<name>A0A8X6KEX1_TRICU</name>
<protein>
    <submittedName>
        <fullName evidence="2">Uncharacterized protein</fullName>
    </submittedName>
</protein>
<reference evidence="2" key="1">
    <citation type="submission" date="2020-07" db="EMBL/GenBank/DDBJ databases">
        <title>Multicomponent nature underlies the extraordinary mechanical properties of spider dragline silk.</title>
        <authorList>
            <person name="Kono N."/>
            <person name="Nakamura H."/>
            <person name="Mori M."/>
            <person name="Yoshida Y."/>
            <person name="Ohtoshi R."/>
            <person name="Malay A.D."/>
            <person name="Moran D.A.P."/>
            <person name="Tomita M."/>
            <person name="Numata K."/>
            <person name="Arakawa K."/>
        </authorList>
    </citation>
    <scope>NUCLEOTIDE SEQUENCE</scope>
</reference>
<proteinExistence type="predicted"/>
<dbReference type="EMBL" id="BMAO01020784">
    <property type="protein sequence ID" value="GFQ69858.1"/>
    <property type="molecule type" value="Genomic_DNA"/>
</dbReference>
<dbReference type="Proteomes" id="UP000887116">
    <property type="component" value="Unassembled WGS sequence"/>
</dbReference>
<comment type="caution">
    <text evidence="2">The sequence shown here is derived from an EMBL/GenBank/DDBJ whole genome shotgun (WGS) entry which is preliminary data.</text>
</comment>
<sequence length="108" mass="13032">MLKKLPPKLFFWIKLALCYLILWLWNKYRQFRRPGRFLRIAFRSSYAMLRQELEVTTSPFFGEEHQNSLSVLSLSDDAMFLNFLKQAQKFTREMNIIFLDYVTTSSHI</sequence>
<organism evidence="2 3">
    <name type="scientific">Trichonephila clavata</name>
    <name type="common">Joro spider</name>
    <name type="synonym">Nephila clavata</name>
    <dbReference type="NCBI Taxonomy" id="2740835"/>
    <lineage>
        <taxon>Eukaryota</taxon>
        <taxon>Metazoa</taxon>
        <taxon>Ecdysozoa</taxon>
        <taxon>Arthropoda</taxon>
        <taxon>Chelicerata</taxon>
        <taxon>Arachnida</taxon>
        <taxon>Araneae</taxon>
        <taxon>Araneomorphae</taxon>
        <taxon>Entelegynae</taxon>
        <taxon>Araneoidea</taxon>
        <taxon>Nephilidae</taxon>
        <taxon>Trichonephila</taxon>
    </lineage>
</organism>
<evidence type="ECO:0000256" key="1">
    <source>
        <dbReference type="SAM" id="Phobius"/>
    </source>
</evidence>
<dbReference type="AlphaFoldDB" id="A0A8X6KEX1"/>
<evidence type="ECO:0000313" key="2">
    <source>
        <dbReference type="EMBL" id="GFQ69858.1"/>
    </source>
</evidence>